<dbReference type="Pfam" id="PF00023">
    <property type="entry name" value="Ank"/>
    <property type="match status" value="1"/>
</dbReference>
<dbReference type="SMART" id="SM00248">
    <property type="entry name" value="ANK"/>
    <property type="match status" value="7"/>
</dbReference>
<keyword evidence="6" id="KW-1185">Reference proteome</keyword>
<evidence type="ECO:0000256" key="2">
    <source>
        <dbReference type="ARBA" id="ARBA00023043"/>
    </source>
</evidence>
<dbReference type="AlphaFoldDB" id="A0A0G4INW0"/>
<accession>A0A0G4INW0</accession>
<dbReference type="SUPFAM" id="SSF48403">
    <property type="entry name" value="Ankyrin repeat"/>
    <property type="match status" value="1"/>
</dbReference>
<dbReference type="EMBL" id="CDSF01000077">
    <property type="protein sequence ID" value="CEO96926.1"/>
    <property type="molecule type" value="Genomic_DNA"/>
</dbReference>
<dbReference type="InterPro" id="IPR036770">
    <property type="entry name" value="Ankyrin_rpt-contain_sf"/>
</dbReference>
<protein>
    <submittedName>
        <fullName evidence="5">Uncharacterized protein</fullName>
    </submittedName>
</protein>
<dbReference type="Gene3D" id="1.25.40.20">
    <property type="entry name" value="Ankyrin repeat-containing domain"/>
    <property type="match status" value="2"/>
</dbReference>
<feature type="repeat" description="ANK" evidence="3">
    <location>
        <begin position="309"/>
        <end position="342"/>
    </location>
</feature>
<reference evidence="5 6" key="1">
    <citation type="submission" date="2015-02" db="EMBL/GenBank/DDBJ databases">
        <authorList>
            <person name="Chooi Y.-H."/>
        </authorList>
    </citation>
    <scope>NUCLEOTIDE SEQUENCE [LARGE SCALE GENOMIC DNA]</scope>
    <source>
        <strain evidence="5">E3</strain>
    </source>
</reference>
<keyword evidence="4" id="KW-0732">Signal</keyword>
<dbReference type="PROSITE" id="PS50297">
    <property type="entry name" value="ANK_REP_REGION"/>
    <property type="match status" value="1"/>
</dbReference>
<evidence type="ECO:0000256" key="3">
    <source>
        <dbReference type="PROSITE-ProRule" id="PRU00023"/>
    </source>
</evidence>
<keyword evidence="1" id="KW-0677">Repeat</keyword>
<sequence length="531" mass="57155">MGNVVDRARASVQVSWLVVVLALVAGLGDALTLRSSDGVDHVVDVAASAFSHSGTLRNLFANDNGDERGSVRIVNAEGRDRRRVVRMPAIASSELQLIVAFINAVAVPEVGRAALWIEDGIRASDVGALCRLLSAAHYLDMPALTVAVAYSRRFQAGLAATREIDIPRDALPCVLGLTRIGEMARTAAQVAVASEIRRVLVGGGRVTLVNSKPMGGCRNLLHWSVRNDQAMVAQLLLSLPGIDVNVRDESECTPLHEAVRKVRAPRANVTARDADGRIPLHCADDSGSHDVVEMLLAVPGIEVNARDQYGRTPLHRAVHRGHRGIVGALLNAPGIEVNAPGENLLAPLHEAVFAPRGADLIDLLLGAPGIDVDARDAYQRTPLHYARHAVGVSVVEALLRAPGIDVNARDMYGATALYRAVATTDTRAFELLLGAPGVDVNARSKRQYTPLHFAAAHRCCRVVELLQTAPGIDLDARTASRRTALDIARMKRYREIETLLSGRPASLLERLAACVWDLCLWDSSRWVCCPP</sequence>
<feature type="signal peptide" evidence="4">
    <location>
        <begin position="1"/>
        <end position="30"/>
    </location>
</feature>
<dbReference type="PANTHER" id="PTHR24198">
    <property type="entry name" value="ANKYRIN REPEAT AND PROTEIN KINASE DOMAIN-CONTAINING PROTEIN"/>
    <property type="match status" value="1"/>
</dbReference>
<dbReference type="InterPro" id="IPR002110">
    <property type="entry name" value="Ankyrin_rpt"/>
</dbReference>
<feature type="repeat" description="ANK" evidence="3">
    <location>
        <begin position="275"/>
        <end position="308"/>
    </location>
</feature>
<dbReference type="OrthoDB" id="20872at2759"/>
<evidence type="ECO:0000256" key="4">
    <source>
        <dbReference type="SAM" id="SignalP"/>
    </source>
</evidence>
<dbReference type="Pfam" id="PF12796">
    <property type="entry name" value="Ank_2"/>
    <property type="match status" value="2"/>
</dbReference>
<gene>
    <name evidence="5" type="ORF">PBRA_005530</name>
</gene>
<keyword evidence="2 3" id="KW-0040">ANK repeat</keyword>
<evidence type="ECO:0000313" key="5">
    <source>
        <dbReference type="EMBL" id="CEO96926.1"/>
    </source>
</evidence>
<dbReference type="STRING" id="37360.A0A0G4INW0"/>
<evidence type="ECO:0000313" key="6">
    <source>
        <dbReference type="Proteomes" id="UP000039324"/>
    </source>
</evidence>
<dbReference type="PROSITE" id="PS50088">
    <property type="entry name" value="ANK_REPEAT"/>
    <property type="match status" value="2"/>
</dbReference>
<dbReference type="Proteomes" id="UP000039324">
    <property type="component" value="Unassembled WGS sequence"/>
</dbReference>
<proteinExistence type="predicted"/>
<organism evidence="5 6">
    <name type="scientific">Plasmodiophora brassicae</name>
    <name type="common">Clubroot disease agent</name>
    <dbReference type="NCBI Taxonomy" id="37360"/>
    <lineage>
        <taxon>Eukaryota</taxon>
        <taxon>Sar</taxon>
        <taxon>Rhizaria</taxon>
        <taxon>Endomyxa</taxon>
        <taxon>Phytomyxea</taxon>
        <taxon>Plasmodiophorida</taxon>
        <taxon>Plasmodiophoridae</taxon>
        <taxon>Plasmodiophora</taxon>
    </lineage>
</organism>
<name>A0A0G4INW0_PLABS</name>
<dbReference type="Gene3D" id="3.30.710.10">
    <property type="entry name" value="Potassium Channel Kv1.1, Chain A"/>
    <property type="match status" value="1"/>
</dbReference>
<feature type="chain" id="PRO_5005193401" evidence="4">
    <location>
        <begin position="31"/>
        <end position="531"/>
    </location>
</feature>
<dbReference type="InterPro" id="IPR011333">
    <property type="entry name" value="SKP1/BTB/POZ_sf"/>
</dbReference>
<dbReference type="PANTHER" id="PTHR24198:SF165">
    <property type="entry name" value="ANKYRIN REPEAT-CONTAINING PROTEIN-RELATED"/>
    <property type="match status" value="1"/>
</dbReference>
<evidence type="ECO:0000256" key="1">
    <source>
        <dbReference type="ARBA" id="ARBA00022737"/>
    </source>
</evidence>